<feature type="coiled-coil region" evidence="16">
    <location>
        <begin position="186"/>
        <end position="227"/>
    </location>
</feature>
<dbReference type="SUPFAM" id="SSF57850">
    <property type="entry name" value="RING/U-box"/>
    <property type="match status" value="1"/>
</dbReference>
<dbReference type="Proteomes" id="UP000324767">
    <property type="component" value="Unassembled WGS sequence"/>
</dbReference>
<keyword evidence="8 15" id="KW-0833">Ubl conjugation pathway</keyword>
<evidence type="ECO:0000256" key="7">
    <source>
        <dbReference type="ARBA" id="ARBA00022771"/>
    </source>
</evidence>
<protein>
    <recommendedName>
        <fullName evidence="15">E3 ubiquitin protein ligase</fullName>
        <ecNumber evidence="15">2.3.2.27</ecNumber>
    </recommendedName>
</protein>
<evidence type="ECO:0000313" key="20">
    <source>
        <dbReference type="Proteomes" id="UP000324767"/>
    </source>
</evidence>
<dbReference type="PROSITE" id="PS00518">
    <property type="entry name" value="ZF_RING_1"/>
    <property type="match status" value="1"/>
</dbReference>
<evidence type="ECO:0000256" key="14">
    <source>
        <dbReference type="PROSITE-ProRule" id="PRU00175"/>
    </source>
</evidence>
<keyword evidence="11 15" id="KW-0175">Coiled coil</keyword>
<feature type="compositionally biased region" description="Basic and acidic residues" evidence="17">
    <location>
        <begin position="18"/>
        <end position="33"/>
    </location>
</feature>
<feature type="coiled-coil region" evidence="16">
    <location>
        <begin position="428"/>
        <end position="529"/>
    </location>
</feature>
<dbReference type="InterPro" id="IPR013956">
    <property type="entry name" value="E3_ubiquit_lig_Bre1"/>
</dbReference>
<dbReference type="UniPathway" id="UPA00143"/>
<dbReference type="PROSITE" id="PS50089">
    <property type="entry name" value="ZF_RING_2"/>
    <property type="match status" value="1"/>
</dbReference>
<organism evidence="19 20">
    <name type="scientific">Lasallia pustulata</name>
    <dbReference type="NCBI Taxonomy" id="136370"/>
    <lineage>
        <taxon>Eukaryota</taxon>
        <taxon>Fungi</taxon>
        <taxon>Dikarya</taxon>
        <taxon>Ascomycota</taxon>
        <taxon>Pezizomycotina</taxon>
        <taxon>Lecanoromycetes</taxon>
        <taxon>OSLEUM clade</taxon>
        <taxon>Umbilicariomycetidae</taxon>
        <taxon>Umbilicariales</taxon>
        <taxon>Umbilicariaceae</taxon>
        <taxon>Lasallia</taxon>
    </lineage>
</organism>
<evidence type="ECO:0000256" key="10">
    <source>
        <dbReference type="ARBA" id="ARBA00022853"/>
    </source>
</evidence>
<keyword evidence="6 15" id="KW-0479">Metal-binding</keyword>
<evidence type="ECO:0000256" key="12">
    <source>
        <dbReference type="ARBA" id="ARBA00023242"/>
    </source>
</evidence>
<dbReference type="GO" id="GO:0006325">
    <property type="term" value="P:chromatin organization"/>
    <property type="evidence" value="ECO:0007669"/>
    <property type="project" value="UniProtKB-KW"/>
</dbReference>
<feature type="region of interest" description="Disordered" evidence="17">
    <location>
        <begin position="1"/>
        <end position="57"/>
    </location>
</feature>
<keyword evidence="9 15" id="KW-0862">Zinc</keyword>
<dbReference type="EC" id="2.3.2.27" evidence="15"/>
<comment type="catalytic activity">
    <reaction evidence="1 15">
        <text>S-ubiquitinyl-[E2 ubiquitin-conjugating enzyme]-L-cysteine + [acceptor protein]-L-lysine = [E2 ubiquitin-conjugating enzyme]-L-cysteine + N(6)-ubiquitinyl-[acceptor protein]-L-lysine.</text>
        <dbReference type="EC" id="2.3.2.27"/>
    </reaction>
</comment>
<dbReference type="Pfam" id="PF08647">
    <property type="entry name" value="BRE1"/>
    <property type="match status" value="1"/>
</dbReference>
<reference evidence="19 20" key="1">
    <citation type="submission" date="2019-09" db="EMBL/GenBank/DDBJ databases">
        <title>The hologenome of the rock-dwelling lichen Lasallia pustulata.</title>
        <authorList>
            <person name="Greshake Tzovaras B."/>
            <person name="Segers F."/>
            <person name="Bicker A."/>
            <person name="Dal Grande F."/>
            <person name="Otte J."/>
            <person name="Hankeln T."/>
            <person name="Schmitt I."/>
            <person name="Ebersberger I."/>
        </authorList>
    </citation>
    <scope>NUCLEOTIDE SEQUENCE [LARGE SCALE GENOMIC DNA]</scope>
    <source>
        <strain evidence="19">A1-1</strain>
    </source>
</reference>
<dbReference type="CDD" id="cd16499">
    <property type="entry name" value="RING-HC_Bre1-like"/>
    <property type="match status" value="1"/>
</dbReference>
<dbReference type="Pfam" id="PF26095">
    <property type="entry name" value="CC_Bre1"/>
    <property type="match status" value="1"/>
</dbReference>
<dbReference type="PANTHER" id="PTHR23163:SF0">
    <property type="entry name" value="E3 UBIQUITIN-PROTEIN LIGASE BRE1"/>
    <property type="match status" value="1"/>
</dbReference>
<evidence type="ECO:0000256" key="6">
    <source>
        <dbReference type="ARBA" id="ARBA00022723"/>
    </source>
</evidence>
<gene>
    <name evidence="19" type="ORF">FRX48_04125</name>
</gene>
<dbReference type="GO" id="GO:0061630">
    <property type="term" value="F:ubiquitin protein ligase activity"/>
    <property type="evidence" value="ECO:0007669"/>
    <property type="project" value="UniProtKB-EC"/>
</dbReference>
<evidence type="ECO:0000256" key="8">
    <source>
        <dbReference type="ARBA" id="ARBA00022786"/>
    </source>
</evidence>
<feature type="region of interest" description="Disordered" evidence="17">
    <location>
        <begin position="227"/>
        <end position="278"/>
    </location>
</feature>
<keyword evidence="19" id="KW-0436">Ligase</keyword>
<dbReference type="OrthoDB" id="654191at2759"/>
<evidence type="ECO:0000256" key="4">
    <source>
        <dbReference type="ARBA" id="ARBA00005555"/>
    </source>
</evidence>
<feature type="domain" description="RING-type" evidence="18">
    <location>
        <begin position="680"/>
        <end position="719"/>
    </location>
</feature>
<feature type="compositionally biased region" description="Gly residues" evidence="17">
    <location>
        <begin position="241"/>
        <end position="252"/>
    </location>
</feature>
<comment type="caution">
    <text evidence="19">The sequence shown here is derived from an EMBL/GenBank/DDBJ whole genome shotgun (WGS) entry which is preliminary data.</text>
</comment>
<evidence type="ECO:0000256" key="16">
    <source>
        <dbReference type="SAM" id="Coils"/>
    </source>
</evidence>
<dbReference type="InterPro" id="IPR001841">
    <property type="entry name" value="Znf_RING"/>
</dbReference>
<name>A0A5M8PSF5_9LECA</name>
<feature type="coiled-coil region" evidence="16">
    <location>
        <begin position="635"/>
        <end position="662"/>
    </location>
</feature>
<dbReference type="InterPro" id="IPR017907">
    <property type="entry name" value="Znf_RING_CS"/>
</dbReference>
<evidence type="ECO:0000256" key="15">
    <source>
        <dbReference type="RuleBase" id="RU365038"/>
    </source>
</evidence>
<evidence type="ECO:0000313" key="19">
    <source>
        <dbReference type="EMBL" id="KAA6411975.1"/>
    </source>
</evidence>
<evidence type="ECO:0000256" key="11">
    <source>
        <dbReference type="ARBA" id="ARBA00023054"/>
    </source>
</evidence>
<feature type="coiled-coil region" evidence="16">
    <location>
        <begin position="572"/>
        <end position="599"/>
    </location>
</feature>
<evidence type="ECO:0000256" key="13">
    <source>
        <dbReference type="ARBA" id="ARBA00059679"/>
    </source>
</evidence>
<dbReference type="GO" id="GO:0016874">
    <property type="term" value="F:ligase activity"/>
    <property type="evidence" value="ECO:0007669"/>
    <property type="project" value="UniProtKB-KW"/>
</dbReference>
<keyword evidence="7 14" id="KW-0863">Zinc-finger</keyword>
<dbReference type="SMART" id="SM00184">
    <property type="entry name" value="RING"/>
    <property type="match status" value="1"/>
</dbReference>
<dbReference type="Gene3D" id="3.30.40.10">
    <property type="entry name" value="Zinc/RING finger domain, C3HC4 (zinc finger)"/>
    <property type="match status" value="1"/>
</dbReference>
<evidence type="ECO:0000256" key="9">
    <source>
        <dbReference type="ARBA" id="ARBA00022833"/>
    </source>
</evidence>
<feature type="coiled-coil region" evidence="16">
    <location>
        <begin position="280"/>
        <end position="392"/>
    </location>
</feature>
<comment type="pathway">
    <text evidence="3 15">Protein modification; protein ubiquitination.</text>
</comment>
<comment type="similarity">
    <text evidence="4 15">Belongs to the BRE1 family.</text>
</comment>
<evidence type="ECO:0000256" key="17">
    <source>
        <dbReference type="SAM" id="MobiDB-lite"/>
    </source>
</evidence>
<dbReference type="GO" id="GO:0033503">
    <property type="term" value="C:HULC complex"/>
    <property type="evidence" value="ECO:0007669"/>
    <property type="project" value="TreeGrafter"/>
</dbReference>
<proteinExistence type="inferred from homology"/>
<evidence type="ECO:0000256" key="5">
    <source>
        <dbReference type="ARBA" id="ARBA00022679"/>
    </source>
</evidence>
<comment type="function">
    <text evidence="13">E3 ubiquitin-protein ligase that mediates monoubiquitination of histone H2B to form H2BK123ub1. H2BK123ub1 gives a specific tag for epigenetic transcriptional activation and is also a prerequisite for H3K4me and H3K79me formation.</text>
</comment>
<dbReference type="Pfam" id="PF13923">
    <property type="entry name" value="zf-C3HC4_2"/>
    <property type="match status" value="1"/>
</dbReference>
<dbReference type="AlphaFoldDB" id="A0A5M8PSF5"/>
<keyword evidence="10 15" id="KW-0156">Chromatin regulator</keyword>
<dbReference type="GO" id="GO:0008270">
    <property type="term" value="F:zinc ion binding"/>
    <property type="evidence" value="ECO:0007669"/>
    <property type="project" value="UniProtKB-KW"/>
</dbReference>
<evidence type="ECO:0000256" key="3">
    <source>
        <dbReference type="ARBA" id="ARBA00004906"/>
    </source>
</evidence>
<dbReference type="InterPro" id="IPR058643">
    <property type="entry name" value="BRE1-like_CC"/>
</dbReference>
<evidence type="ECO:0000256" key="1">
    <source>
        <dbReference type="ARBA" id="ARBA00000900"/>
    </source>
</evidence>
<keyword evidence="12 15" id="KW-0539">Nucleus</keyword>
<dbReference type="GO" id="GO:0016567">
    <property type="term" value="P:protein ubiquitination"/>
    <property type="evidence" value="ECO:0007669"/>
    <property type="project" value="UniProtKB-UniRule"/>
</dbReference>
<accession>A0A5M8PSF5</accession>
<evidence type="ECO:0000256" key="2">
    <source>
        <dbReference type="ARBA" id="ARBA00004123"/>
    </source>
</evidence>
<dbReference type="GO" id="GO:0005634">
    <property type="term" value="C:nucleus"/>
    <property type="evidence" value="ECO:0007669"/>
    <property type="project" value="UniProtKB-SubCell"/>
</dbReference>
<sequence length="732" mass="81932">MPLVEARSVSLSSAGLVKMEERKRPASYDHDDSAPPLKRQATSVNGGSKGHPDDMPWKDELERFQKEAIWRQMQEYKRERNTLEARLNDLTKRTAYHDDHLRIIDAWFGQLLDEAKMIVGQVDNHAFVPSFPSALLTADNSTFEEHLELRSSEISSAISQLFSRSVAPSPEVSELQGRITQLLFTEKVHIVELEKSRSEKEQLEERLESASLRYMVAEKKLERAKSATVAKLERQATAGGRESGSGIGGGAESSGKRDSDGLNGVDESNDGAAEATEVTRREAVAASIKQKEQLEKLEADNEKLTAQLTTLNIKMSRLSDDDCARTDLFKQLKSQHEDVIKRINNLEATNNQLREEAEKLQAERTAYRVQMENEAQAALGEKEAQLTRAESDLARIRTGRDELIADNQMRKAAQDQERGSINQVRELAAARAERISALESEIERLKIELGHADSGSVPQTGLGNLSAEELRTKYQNLERQYSMLEKEVPLMVSALKRASTLASQKISDLSALEDKVVRLGAEKSKADQKYFAAMKAKEARDQEVRTLRAQNSKSSDIVSQLKDAEASTRALVINLEKQLAESKEAITNINNRNRTSQQQLLERTTALEGSKAQVEELKKMLTTKDASLSTVSSSYRKAEVEIEELKVRLDETKQSLKGWKNKSLATEGSEETALRMIAYCTVCRKNLKDTALKTCGHVFCKDCVEERLTSRSRKCPSCNKSFGTNDHMRVTL</sequence>
<dbReference type="EMBL" id="VXIT01000006">
    <property type="protein sequence ID" value="KAA6411975.1"/>
    <property type="molecule type" value="Genomic_DNA"/>
</dbReference>
<dbReference type="InterPro" id="IPR013083">
    <property type="entry name" value="Znf_RING/FYVE/PHD"/>
</dbReference>
<dbReference type="PANTHER" id="PTHR23163">
    <property type="entry name" value="RING FINGER PROTEIN-RELATED"/>
    <property type="match status" value="1"/>
</dbReference>
<evidence type="ECO:0000259" key="18">
    <source>
        <dbReference type="PROSITE" id="PS50089"/>
    </source>
</evidence>
<keyword evidence="5 15" id="KW-0808">Transferase</keyword>
<comment type="subcellular location">
    <subcellularLocation>
        <location evidence="2 15">Nucleus</location>
    </subcellularLocation>
</comment>